<feature type="region of interest" description="Disordered" evidence="1">
    <location>
        <begin position="587"/>
        <end position="611"/>
    </location>
</feature>
<dbReference type="Proteomes" id="UP000757232">
    <property type="component" value="Unassembled WGS sequence"/>
</dbReference>
<organism evidence="3 4">
    <name type="scientific">Sanghuangporus baumii</name>
    <name type="common">Phellinus baumii</name>
    <dbReference type="NCBI Taxonomy" id="108892"/>
    <lineage>
        <taxon>Eukaryota</taxon>
        <taxon>Fungi</taxon>
        <taxon>Dikarya</taxon>
        <taxon>Basidiomycota</taxon>
        <taxon>Agaricomycotina</taxon>
        <taxon>Agaricomycetes</taxon>
        <taxon>Hymenochaetales</taxon>
        <taxon>Hymenochaetaceae</taxon>
        <taxon>Sanghuangporus</taxon>
    </lineage>
</organism>
<feature type="compositionally biased region" description="Polar residues" evidence="1">
    <location>
        <begin position="597"/>
        <end position="611"/>
    </location>
</feature>
<feature type="domain" description="STB6-like N-terminal" evidence="2">
    <location>
        <begin position="104"/>
        <end position="235"/>
    </location>
</feature>
<dbReference type="OrthoDB" id="19806at2759"/>
<feature type="region of interest" description="Disordered" evidence="1">
    <location>
        <begin position="1"/>
        <end position="101"/>
    </location>
</feature>
<evidence type="ECO:0000256" key="1">
    <source>
        <dbReference type="SAM" id="MobiDB-lite"/>
    </source>
</evidence>
<dbReference type="PANTHER" id="PTHR31011:SF2">
    <property type="entry name" value="PROTEIN STB2-RELATED"/>
    <property type="match status" value="1"/>
</dbReference>
<feature type="compositionally biased region" description="Polar residues" evidence="1">
    <location>
        <begin position="1040"/>
        <end position="1049"/>
    </location>
</feature>
<sequence length="1057" mass="118886">MSLNKPRLRSDAANTPPISPPLSPTVSSSSVSPYSPVHRRTQPPKSQIPGLPRRLLVPTSCPKRVAPDLQLRPVKSKTSSNRLTRSRADSAPPEPAQTEVRDQRRWFNCDSRFEVVEEDVKIAGYQIFAVEKWIVERRRAAILLTVYTGDPKDVITVTALAPSSCLSNGEAHQEWEKVIHELRKDGARPRETDKGIIMITSLANFRSDYTVVYIPDGEFLAHRQQLYVNINLLRLGCSGRSALTLQEPSDATKDRFISMFHFGDVTRTGDRFGQTVLELVRIIQCGLSLFDMFPIDFQEQDGLLCDETVNGIQKWVAEIGEQYMKIEPTERVADPSIVSALITLSLSMRNKLSAIGFQAVPKDPFFQPRQFTRCLAAFVNQRLAQAPSPTSTPCPAVNHAYLNLTLIKVVDSAYDKYRSTEPYKLHRVVLNKIDDFTSATQSAMSSSRDASHSRSMSLSLSKDREAEVLVECTSDLANFVNRIDFLHKKDYGASIRYLWTGKFDQLERKKQESLQDDMDEDKERERERSDSDYDGDVLSVLPWSNKVTKKIENWAGNKLKRTSVDLSKDKSPESLHGSTVAIPSVVISREPDGAMSGPSSGRASPVSPSASYQNLSAFSSAHTSGLAIDDLEYSQRVAQFNKDWPSPVVPVRKRVYSWADQLSANKLRDEVEVDVKAMEATVFPFGIQYDPNVFPWTRQVPAPAATKQPRVKKPKEPFVLKRKRSHSFDDREFLDPNNILSREHMKTDVDLCIQCLIMHRRKAYIQASIALLQALIQSSSSSNEMLMKCHEEHAAILKELEEKCQIAANIEENVSVADSISADTEALMYEASFLDTAGLWRMAQAPRLRVFTIRDRIFGVRSRRRFGLPGDSRDRIQTHGRFNRVQKRIDGRDRLVDILGRTESDVEEEGELPENVHFESEEDSEEEADMHGHPETETVQEGRFQAMSDWLLTLFTKWGRVSGVRGAEPLISTEATSDTIQPKKDESNHEESSTHVSSSPEFGSHEVIYKRPTSFRRPGFPGNGHPQRLSTVGEEDEPSTGPNTPTISGLPSLLNGH</sequence>
<evidence type="ECO:0000313" key="4">
    <source>
        <dbReference type="Proteomes" id="UP000757232"/>
    </source>
</evidence>
<dbReference type="InterPro" id="IPR059025">
    <property type="entry name" value="STB6_N"/>
</dbReference>
<gene>
    <name evidence="3" type="ORF">A7U60_g8037</name>
</gene>
<evidence type="ECO:0000313" key="3">
    <source>
        <dbReference type="EMBL" id="OCB84817.1"/>
    </source>
</evidence>
<feature type="compositionally biased region" description="Low complexity" evidence="1">
    <location>
        <begin position="24"/>
        <end position="36"/>
    </location>
</feature>
<dbReference type="PANTHER" id="PTHR31011">
    <property type="entry name" value="PROTEIN STB2-RELATED"/>
    <property type="match status" value="1"/>
</dbReference>
<feature type="region of interest" description="Disordered" evidence="1">
    <location>
        <begin position="902"/>
        <end position="935"/>
    </location>
</feature>
<dbReference type="AlphaFoldDB" id="A0A9Q5HS52"/>
<reference evidence="3" key="1">
    <citation type="submission" date="2016-06" db="EMBL/GenBank/DDBJ databases">
        <title>Draft Genome sequence of the fungus Inonotus baumii.</title>
        <authorList>
            <person name="Zhu H."/>
            <person name="Lin W."/>
        </authorList>
    </citation>
    <scope>NUCLEOTIDE SEQUENCE</scope>
    <source>
        <strain evidence="3">821</strain>
    </source>
</reference>
<feature type="compositionally biased region" description="Basic and acidic residues" evidence="1">
    <location>
        <begin position="981"/>
        <end position="993"/>
    </location>
</feature>
<dbReference type="Pfam" id="PF25995">
    <property type="entry name" value="STB6_N"/>
    <property type="match status" value="1"/>
</dbReference>
<evidence type="ECO:0000259" key="2">
    <source>
        <dbReference type="Pfam" id="PF25995"/>
    </source>
</evidence>
<dbReference type="InterPro" id="IPR038919">
    <property type="entry name" value="STB2/STB2"/>
</dbReference>
<accession>A0A9Q5HS52</accession>
<comment type="caution">
    <text evidence="3">The sequence shown here is derived from an EMBL/GenBank/DDBJ whole genome shotgun (WGS) entry which is preliminary data.</text>
</comment>
<name>A0A9Q5HS52_SANBA</name>
<keyword evidence="4" id="KW-1185">Reference proteome</keyword>
<feature type="compositionally biased region" description="Basic and acidic residues" evidence="1">
    <location>
        <begin position="521"/>
        <end position="531"/>
    </location>
</feature>
<proteinExistence type="predicted"/>
<dbReference type="GO" id="GO:0070822">
    <property type="term" value="C:Sin3-type complex"/>
    <property type="evidence" value="ECO:0007669"/>
    <property type="project" value="TreeGrafter"/>
</dbReference>
<dbReference type="EMBL" id="LNZH02000213">
    <property type="protein sequence ID" value="OCB84817.1"/>
    <property type="molecule type" value="Genomic_DNA"/>
</dbReference>
<protein>
    <recommendedName>
        <fullName evidence="2">STB6-like N-terminal domain-containing protein</fullName>
    </recommendedName>
</protein>
<feature type="region of interest" description="Disordered" evidence="1">
    <location>
        <begin position="510"/>
        <end position="534"/>
    </location>
</feature>
<feature type="region of interest" description="Disordered" evidence="1">
    <location>
        <begin position="969"/>
        <end position="1057"/>
    </location>
</feature>